<keyword evidence="3 5" id="KW-0697">Rotamase</keyword>
<accession>A0A137SY31</accession>
<dbReference type="GO" id="GO:0003755">
    <property type="term" value="F:peptidyl-prolyl cis-trans isomerase activity"/>
    <property type="evidence" value="ECO:0007669"/>
    <property type="project" value="UniProtKB-UniRule"/>
</dbReference>
<evidence type="ECO:0000256" key="7">
    <source>
        <dbReference type="SAM" id="SignalP"/>
    </source>
</evidence>
<dbReference type="SUPFAM" id="SSF54534">
    <property type="entry name" value="FKBP-like"/>
    <property type="match status" value="1"/>
</dbReference>
<reference evidence="9 10" key="1">
    <citation type="submission" date="2016-02" db="EMBL/GenBank/DDBJ databases">
        <authorList>
            <person name="Wen L."/>
            <person name="He K."/>
            <person name="Yang H."/>
        </authorList>
    </citation>
    <scope>NUCLEOTIDE SEQUENCE [LARGE SCALE GENOMIC DNA]</scope>
    <source>
        <strain evidence="9 10">GED7880</strain>
    </source>
</reference>
<evidence type="ECO:0000256" key="5">
    <source>
        <dbReference type="PROSITE-ProRule" id="PRU00277"/>
    </source>
</evidence>
<evidence type="ECO:0000259" key="8">
    <source>
        <dbReference type="PROSITE" id="PS50059"/>
    </source>
</evidence>
<comment type="caution">
    <text evidence="9">The sequence shown here is derived from an EMBL/GenBank/DDBJ whole genome shotgun (WGS) entry which is preliminary data.</text>
</comment>
<dbReference type="EC" id="5.2.1.8" evidence="6"/>
<sequence>MKMNMKNFKLNLGMLLAVVVGAMCFAACSETNSTVEEFPEWQSKNDTYWTNLYNATKAKVDAGDTSWKLILNYSKEKQANTATSAVTYKPEDYIIVHVKETGTGAATPLYTDSVRVHYQGRLLPSTTYTSGLIFDTSWGGEKFNEHTARAAHMLVSSTVDGFSTALQKMKVGDHWTVYMPYQLAYRGSEAGLVPAYSNLIFDLRLVEIAHPGTALGNN</sequence>
<dbReference type="STRING" id="28125.HMPREF3202_01247"/>
<dbReference type="AlphaFoldDB" id="A0A137SY31"/>
<dbReference type="InterPro" id="IPR001179">
    <property type="entry name" value="PPIase_FKBP_dom"/>
</dbReference>
<dbReference type="EMBL" id="LTAG01000051">
    <property type="protein sequence ID" value="KXO17289.1"/>
    <property type="molecule type" value="Genomic_DNA"/>
</dbReference>
<comment type="similarity">
    <text evidence="2 6">Belongs to the FKBP-type PPIase family.</text>
</comment>
<keyword evidence="4 5" id="KW-0413">Isomerase</keyword>
<keyword evidence="7" id="KW-0732">Signal</keyword>
<organism evidence="9 10">
    <name type="scientific">Prevotella bivia</name>
    <dbReference type="NCBI Taxonomy" id="28125"/>
    <lineage>
        <taxon>Bacteria</taxon>
        <taxon>Pseudomonadati</taxon>
        <taxon>Bacteroidota</taxon>
        <taxon>Bacteroidia</taxon>
        <taxon>Bacteroidales</taxon>
        <taxon>Prevotellaceae</taxon>
        <taxon>Prevotella</taxon>
    </lineage>
</organism>
<feature type="chain" id="PRO_5007481115" description="Peptidyl-prolyl cis-trans isomerase" evidence="7">
    <location>
        <begin position="27"/>
        <end position="218"/>
    </location>
</feature>
<dbReference type="Proteomes" id="UP000070093">
    <property type="component" value="Unassembled WGS sequence"/>
</dbReference>
<dbReference type="PATRIC" id="fig|28125.4.peg.1237"/>
<name>A0A137SY31_9BACT</name>
<dbReference type="PANTHER" id="PTHR43811:SF19">
    <property type="entry name" value="39 KDA FK506-BINDING NUCLEAR PROTEIN"/>
    <property type="match status" value="1"/>
</dbReference>
<evidence type="ECO:0000256" key="4">
    <source>
        <dbReference type="ARBA" id="ARBA00023235"/>
    </source>
</evidence>
<dbReference type="Pfam" id="PF00254">
    <property type="entry name" value="FKBP_C"/>
    <property type="match status" value="1"/>
</dbReference>
<evidence type="ECO:0000256" key="1">
    <source>
        <dbReference type="ARBA" id="ARBA00000971"/>
    </source>
</evidence>
<evidence type="ECO:0000256" key="2">
    <source>
        <dbReference type="ARBA" id="ARBA00006577"/>
    </source>
</evidence>
<proteinExistence type="inferred from homology"/>
<dbReference type="Gene3D" id="3.10.50.40">
    <property type="match status" value="1"/>
</dbReference>
<dbReference type="InterPro" id="IPR046357">
    <property type="entry name" value="PPIase_dom_sf"/>
</dbReference>
<feature type="domain" description="PPIase FKBP-type" evidence="8">
    <location>
        <begin position="111"/>
        <end position="209"/>
    </location>
</feature>
<comment type="catalytic activity">
    <reaction evidence="1 5 6">
        <text>[protein]-peptidylproline (omega=180) = [protein]-peptidylproline (omega=0)</text>
        <dbReference type="Rhea" id="RHEA:16237"/>
        <dbReference type="Rhea" id="RHEA-COMP:10747"/>
        <dbReference type="Rhea" id="RHEA-COMP:10748"/>
        <dbReference type="ChEBI" id="CHEBI:83833"/>
        <dbReference type="ChEBI" id="CHEBI:83834"/>
        <dbReference type="EC" id="5.2.1.8"/>
    </reaction>
</comment>
<dbReference type="PANTHER" id="PTHR43811">
    <property type="entry name" value="FKBP-TYPE PEPTIDYL-PROLYL CIS-TRANS ISOMERASE FKPA"/>
    <property type="match status" value="1"/>
</dbReference>
<protein>
    <recommendedName>
        <fullName evidence="6">Peptidyl-prolyl cis-trans isomerase</fullName>
        <ecNumber evidence="6">5.2.1.8</ecNumber>
    </recommendedName>
</protein>
<dbReference type="eggNOG" id="COG0545">
    <property type="taxonomic scope" value="Bacteria"/>
</dbReference>
<evidence type="ECO:0000256" key="3">
    <source>
        <dbReference type="ARBA" id="ARBA00023110"/>
    </source>
</evidence>
<gene>
    <name evidence="9" type="ORF">HMPREF3202_01247</name>
</gene>
<evidence type="ECO:0000256" key="6">
    <source>
        <dbReference type="RuleBase" id="RU003915"/>
    </source>
</evidence>
<evidence type="ECO:0000313" key="10">
    <source>
        <dbReference type="Proteomes" id="UP000070093"/>
    </source>
</evidence>
<feature type="signal peptide" evidence="7">
    <location>
        <begin position="1"/>
        <end position="26"/>
    </location>
</feature>
<evidence type="ECO:0000313" key="9">
    <source>
        <dbReference type="EMBL" id="KXO17289.1"/>
    </source>
</evidence>
<dbReference type="PROSITE" id="PS50059">
    <property type="entry name" value="FKBP_PPIASE"/>
    <property type="match status" value="1"/>
</dbReference>